<proteinExistence type="inferred from homology"/>
<dbReference type="InterPro" id="IPR029063">
    <property type="entry name" value="SAM-dependent_MTases_sf"/>
</dbReference>
<evidence type="ECO:0000313" key="7">
    <source>
        <dbReference type="EMBL" id="OGY45403.1"/>
    </source>
</evidence>
<feature type="binding site" evidence="6">
    <location>
        <position position="53"/>
    </location>
    <ligand>
        <name>S-adenosyl-L-methionine</name>
        <dbReference type="ChEBI" id="CHEBI:59789"/>
    </ligand>
</feature>
<feature type="binding site" evidence="6">
    <location>
        <position position="101"/>
    </location>
    <ligand>
        <name>S-adenosyl-L-methionine</name>
        <dbReference type="ChEBI" id="CHEBI:59789"/>
    </ligand>
</feature>
<name>A0A1G1XZ75_9BACT</name>
<comment type="function">
    <text evidence="6">Specifically methylates the N4 position of cytidine in position 1402 (C1402) of 16S rRNA.</text>
</comment>
<dbReference type="HAMAP" id="MF_01007">
    <property type="entry name" value="16SrRNA_methyltr_H"/>
    <property type="match status" value="1"/>
</dbReference>
<gene>
    <name evidence="6" type="primary">rsmH</name>
    <name evidence="7" type="ORF">A2744_04330</name>
</gene>
<organism evidence="7 8">
    <name type="scientific">Candidatus Buchananbacteria bacterium RIFCSPHIGHO2_01_FULL_44_11</name>
    <dbReference type="NCBI Taxonomy" id="1797535"/>
    <lineage>
        <taxon>Bacteria</taxon>
        <taxon>Candidatus Buchananiibacteriota</taxon>
    </lineage>
</organism>
<dbReference type="NCBIfam" id="TIGR00006">
    <property type="entry name" value="16S rRNA (cytosine(1402)-N(4))-methyltransferase RsmH"/>
    <property type="match status" value="1"/>
</dbReference>
<dbReference type="GO" id="GO:0071424">
    <property type="term" value="F:rRNA (cytosine-N4-)-methyltransferase activity"/>
    <property type="evidence" value="ECO:0007669"/>
    <property type="project" value="UniProtKB-UniRule"/>
</dbReference>
<evidence type="ECO:0000256" key="5">
    <source>
        <dbReference type="ARBA" id="ARBA00022691"/>
    </source>
</evidence>
<dbReference type="Gene3D" id="3.40.50.150">
    <property type="entry name" value="Vaccinia Virus protein VP39"/>
    <property type="match status" value="1"/>
</dbReference>
<dbReference type="SUPFAM" id="SSF81799">
    <property type="entry name" value="Putative methyltransferase TM0872, insert domain"/>
    <property type="match status" value="1"/>
</dbReference>
<keyword evidence="3 6" id="KW-0489">Methyltransferase</keyword>
<dbReference type="STRING" id="1797535.A2744_04330"/>
<evidence type="ECO:0000256" key="6">
    <source>
        <dbReference type="HAMAP-Rule" id="MF_01007"/>
    </source>
</evidence>
<feature type="binding site" evidence="6">
    <location>
        <position position="108"/>
    </location>
    <ligand>
        <name>S-adenosyl-L-methionine</name>
        <dbReference type="ChEBI" id="CHEBI:59789"/>
    </ligand>
</feature>
<dbReference type="PIRSF" id="PIRSF004486">
    <property type="entry name" value="MraW"/>
    <property type="match status" value="1"/>
</dbReference>
<dbReference type="AlphaFoldDB" id="A0A1G1XZ75"/>
<dbReference type="InterPro" id="IPR002903">
    <property type="entry name" value="RsmH"/>
</dbReference>
<dbReference type="SUPFAM" id="SSF53335">
    <property type="entry name" value="S-adenosyl-L-methionine-dependent methyltransferases"/>
    <property type="match status" value="1"/>
</dbReference>
<evidence type="ECO:0000256" key="2">
    <source>
        <dbReference type="ARBA" id="ARBA00022552"/>
    </source>
</evidence>
<dbReference type="EMBL" id="MHIE01000021">
    <property type="protein sequence ID" value="OGY45403.1"/>
    <property type="molecule type" value="Genomic_DNA"/>
</dbReference>
<reference evidence="7 8" key="1">
    <citation type="journal article" date="2016" name="Nat. Commun.">
        <title>Thousands of microbial genomes shed light on interconnected biogeochemical processes in an aquifer system.</title>
        <authorList>
            <person name="Anantharaman K."/>
            <person name="Brown C.T."/>
            <person name="Hug L.A."/>
            <person name="Sharon I."/>
            <person name="Castelle C.J."/>
            <person name="Probst A.J."/>
            <person name="Thomas B.C."/>
            <person name="Singh A."/>
            <person name="Wilkins M.J."/>
            <person name="Karaoz U."/>
            <person name="Brodie E.L."/>
            <person name="Williams K.H."/>
            <person name="Hubbard S.S."/>
            <person name="Banfield J.F."/>
        </authorList>
    </citation>
    <scope>NUCLEOTIDE SEQUENCE [LARGE SCALE GENOMIC DNA]</scope>
</reference>
<keyword evidence="5 6" id="KW-0949">S-adenosyl-L-methionine</keyword>
<dbReference type="Gene3D" id="1.10.150.170">
    <property type="entry name" value="Putative methyltransferase TM0872, insert domain"/>
    <property type="match status" value="1"/>
</dbReference>
<comment type="caution">
    <text evidence="7">The sequence shown here is derived from an EMBL/GenBank/DDBJ whole genome shotgun (WGS) entry which is preliminary data.</text>
</comment>
<dbReference type="InterPro" id="IPR023397">
    <property type="entry name" value="SAM-dep_MeTrfase_MraW_recog"/>
</dbReference>
<dbReference type="Pfam" id="PF01795">
    <property type="entry name" value="Methyltransf_5"/>
    <property type="match status" value="1"/>
</dbReference>
<comment type="catalytic activity">
    <reaction evidence="6">
        <text>cytidine(1402) in 16S rRNA + S-adenosyl-L-methionine = N(4)-methylcytidine(1402) in 16S rRNA + S-adenosyl-L-homocysteine + H(+)</text>
        <dbReference type="Rhea" id="RHEA:42928"/>
        <dbReference type="Rhea" id="RHEA-COMP:10286"/>
        <dbReference type="Rhea" id="RHEA-COMP:10287"/>
        <dbReference type="ChEBI" id="CHEBI:15378"/>
        <dbReference type="ChEBI" id="CHEBI:57856"/>
        <dbReference type="ChEBI" id="CHEBI:59789"/>
        <dbReference type="ChEBI" id="CHEBI:74506"/>
        <dbReference type="ChEBI" id="CHEBI:82748"/>
        <dbReference type="EC" id="2.1.1.199"/>
    </reaction>
</comment>
<keyword evidence="2 6" id="KW-0698">rRNA processing</keyword>
<dbReference type="PANTHER" id="PTHR11265">
    <property type="entry name" value="S-ADENOSYL-METHYLTRANSFERASE MRAW"/>
    <property type="match status" value="1"/>
</dbReference>
<comment type="similarity">
    <text evidence="1 6">Belongs to the methyltransferase superfamily. RsmH family.</text>
</comment>
<evidence type="ECO:0000256" key="3">
    <source>
        <dbReference type="ARBA" id="ARBA00022603"/>
    </source>
</evidence>
<dbReference type="PANTHER" id="PTHR11265:SF0">
    <property type="entry name" value="12S RRNA N4-METHYLCYTIDINE METHYLTRANSFERASE"/>
    <property type="match status" value="1"/>
</dbReference>
<evidence type="ECO:0000313" key="8">
    <source>
        <dbReference type="Proteomes" id="UP000178240"/>
    </source>
</evidence>
<dbReference type="EC" id="2.1.1.199" evidence="6"/>
<accession>A0A1G1XZ75</accession>
<dbReference type="GO" id="GO:0070475">
    <property type="term" value="P:rRNA base methylation"/>
    <property type="evidence" value="ECO:0007669"/>
    <property type="project" value="UniProtKB-UniRule"/>
</dbReference>
<evidence type="ECO:0000256" key="1">
    <source>
        <dbReference type="ARBA" id="ARBA00010396"/>
    </source>
</evidence>
<feature type="binding site" evidence="6">
    <location>
        <begin position="33"/>
        <end position="35"/>
    </location>
    <ligand>
        <name>S-adenosyl-L-methionine</name>
        <dbReference type="ChEBI" id="CHEBI:59789"/>
    </ligand>
</feature>
<keyword evidence="4 6" id="KW-0808">Transferase</keyword>
<sequence>MENFHQPVLLDQVIHYLAPKSNQNFVDCTLGGGGHASEILKRTAPAGLLLGIDLDPSAIQLTQDATKIYKNRIGLVKDNFKNLKQILNDSQFSRVNGILFDLGLSSNQLQDHARGFSFLASGTLDMRFGAQSDLTASKILNTWSAEDLIKIFQQYGEEKLARPIALRIVEARSKRPISLSQEIVEIVSAVYKKYYRAKSKINPATKIFQALRIAVNDELENLRQVLPQAVESLPAGGRLAVLSYHSLEDKIVKNFFQQEAKDCLCPPQIPVCRCGHKKTLKIMTKKPIIPTAEEIFQNPRSRSAKLRVAEKV</sequence>
<keyword evidence="6" id="KW-0963">Cytoplasm</keyword>
<protein>
    <recommendedName>
        <fullName evidence="6">Ribosomal RNA small subunit methyltransferase H</fullName>
        <ecNumber evidence="6">2.1.1.199</ecNumber>
    </recommendedName>
    <alternativeName>
        <fullName evidence="6">16S rRNA m(4)C1402 methyltransferase</fullName>
    </alternativeName>
    <alternativeName>
        <fullName evidence="6">rRNA (cytosine-N(4)-)-methyltransferase RsmH</fullName>
    </alternativeName>
</protein>
<dbReference type="GO" id="GO:0005737">
    <property type="term" value="C:cytoplasm"/>
    <property type="evidence" value="ECO:0007669"/>
    <property type="project" value="UniProtKB-SubCell"/>
</dbReference>
<comment type="subcellular location">
    <subcellularLocation>
        <location evidence="6">Cytoplasm</location>
    </subcellularLocation>
</comment>
<feature type="binding site" evidence="6">
    <location>
        <position position="80"/>
    </location>
    <ligand>
        <name>S-adenosyl-L-methionine</name>
        <dbReference type="ChEBI" id="CHEBI:59789"/>
    </ligand>
</feature>
<dbReference type="Proteomes" id="UP000178240">
    <property type="component" value="Unassembled WGS sequence"/>
</dbReference>
<evidence type="ECO:0000256" key="4">
    <source>
        <dbReference type="ARBA" id="ARBA00022679"/>
    </source>
</evidence>